<keyword evidence="2" id="KW-0946">Virion</keyword>
<dbReference type="EMBL" id="QVOD01000021">
    <property type="protein sequence ID" value="RFT65824.1"/>
    <property type="molecule type" value="Genomic_DNA"/>
</dbReference>
<reference evidence="2 3" key="1">
    <citation type="submission" date="2018-08" db="EMBL/GenBank/DDBJ databases">
        <title>Bacillus clarus sp. nov. strain PS00077A.</title>
        <authorList>
            <person name="Mendez Acevedo M."/>
            <person name="Carroll L."/>
            <person name="Mukherjee M."/>
            <person name="Wiedmann M."/>
            <person name="Kovac J."/>
        </authorList>
    </citation>
    <scope>NUCLEOTIDE SEQUENCE [LARGE SCALE GENOMIC DNA]</scope>
    <source>
        <strain evidence="2 3">PS00077A</strain>
    </source>
</reference>
<sequence length="172" mass="19443">MGAKSSNLLNGLIGEYVRVNRGGPESQRGRVVAVHSDYFTLLNEKGEFHCYQLQHLKSITKNPKESSEDISLLPTLAEGNNFHRLLKNLKYRWVKINRGGPEKIEGILQDVSCGYVTLIVKEEIVQISEFHIKSVNYGLQVSEESDDSDENENTSSSQSYRARAQRQSSRGR</sequence>
<keyword evidence="3" id="KW-1185">Reference proteome</keyword>
<protein>
    <submittedName>
        <fullName evidence="2">Spore coat protein</fullName>
    </submittedName>
</protein>
<keyword evidence="2" id="KW-0167">Capsid protein</keyword>
<comment type="caution">
    <text evidence="2">The sequence shown here is derived from an EMBL/GenBank/DDBJ whole genome shotgun (WGS) entry which is preliminary data.</text>
</comment>
<organism evidence="2 3">
    <name type="scientific">Bacillus clarus</name>
    <dbReference type="NCBI Taxonomy" id="2338372"/>
    <lineage>
        <taxon>Bacteria</taxon>
        <taxon>Bacillati</taxon>
        <taxon>Bacillota</taxon>
        <taxon>Bacilli</taxon>
        <taxon>Bacillales</taxon>
        <taxon>Bacillaceae</taxon>
        <taxon>Bacillus</taxon>
        <taxon>Bacillus cereus group</taxon>
    </lineage>
</organism>
<evidence type="ECO:0000313" key="3">
    <source>
        <dbReference type="Proteomes" id="UP000264294"/>
    </source>
</evidence>
<name>A0ABX9KT94_9BACI</name>
<evidence type="ECO:0000313" key="2">
    <source>
        <dbReference type="EMBL" id="RFT65824.1"/>
    </source>
</evidence>
<accession>A0ABX9KT94</accession>
<feature type="compositionally biased region" description="Acidic residues" evidence="1">
    <location>
        <begin position="143"/>
        <end position="152"/>
    </location>
</feature>
<gene>
    <name evidence="2" type="ORF">D0U04_17455</name>
</gene>
<proteinExistence type="predicted"/>
<dbReference type="Proteomes" id="UP000264294">
    <property type="component" value="Unassembled WGS sequence"/>
</dbReference>
<feature type="region of interest" description="Disordered" evidence="1">
    <location>
        <begin position="141"/>
        <end position="172"/>
    </location>
</feature>
<dbReference type="RefSeq" id="WP_042981592.1">
    <property type="nucleotide sequence ID" value="NZ_JMQC01000008.1"/>
</dbReference>
<evidence type="ECO:0000256" key="1">
    <source>
        <dbReference type="SAM" id="MobiDB-lite"/>
    </source>
</evidence>
<feature type="compositionally biased region" description="Low complexity" evidence="1">
    <location>
        <begin position="153"/>
        <end position="172"/>
    </location>
</feature>